<evidence type="ECO:0000313" key="8">
    <source>
        <dbReference type="Proteomes" id="UP000244334"/>
    </source>
</evidence>
<dbReference type="EMBL" id="MAYS01000340">
    <property type="protein sequence ID" value="OFC61809.1"/>
    <property type="molecule type" value="Genomic_DNA"/>
</dbReference>
<dbReference type="AlphaFoldDB" id="A0A1E7YZ67"/>
<dbReference type="PANTHER" id="PTHR13799:SF14">
    <property type="entry name" value="GTP CYCLOHYDROLASE 1 TYPE 2 HOMOLOG"/>
    <property type="match status" value="1"/>
</dbReference>
<dbReference type="NCBIfam" id="TIGR00486">
    <property type="entry name" value="YbgI_SA1388"/>
    <property type="match status" value="1"/>
</dbReference>
<reference evidence="5 7" key="1">
    <citation type="submission" date="2016-07" db="EMBL/GenBank/DDBJ databases">
        <authorList>
            <person name="Yuval B."/>
        </authorList>
    </citation>
    <scope>NUCLEOTIDE SEQUENCE [LARGE SCALE GENOMIC DNA]</scope>
    <source>
        <strain evidence="5 7">IL</strain>
    </source>
</reference>
<dbReference type="Pfam" id="PF01784">
    <property type="entry name" value="DUF34_NIF3"/>
    <property type="match status" value="1"/>
</dbReference>
<evidence type="ECO:0000256" key="4">
    <source>
        <dbReference type="PIRSR" id="PIRSR602678-1"/>
    </source>
</evidence>
<evidence type="ECO:0000256" key="1">
    <source>
        <dbReference type="ARBA" id="ARBA00006964"/>
    </source>
</evidence>
<evidence type="ECO:0000313" key="6">
    <source>
        <dbReference type="EMBL" id="RAP71179.1"/>
    </source>
</evidence>
<feature type="binding site" evidence="4">
    <location>
        <position position="63"/>
    </location>
    <ligand>
        <name>a divalent metal cation</name>
        <dbReference type="ChEBI" id="CHEBI:60240"/>
        <label>1</label>
    </ligand>
</feature>
<evidence type="ECO:0000256" key="2">
    <source>
        <dbReference type="ARBA" id="ARBA00022112"/>
    </source>
</evidence>
<dbReference type="Gene3D" id="3.40.1390.30">
    <property type="entry name" value="NIF3 (NGG1p interacting factor 3)-like"/>
    <property type="match status" value="2"/>
</dbReference>
<evidence type="ECO:0000256" key="3">
    <source>
        <dbReference type="ARBA" id="ARBA00022723"/>
    </source>
</evidence>
<dbReference type="OrthoDB" id="9800881at2"/>
<feature type="binding site" evidence="4">
    <location>
        <position position="64"/>
    </location>
    <ligand>
        <name>a divalent metal cation</name>
        <dbReference type="ChEBI" id="CHEBI:60240"/>
        <label>2</label>
    </ligand>
</feature>
<dbReference type="SUPFAM" id="SSF102705">
    <property type="entry name" value="NIF3 (NGG1p interacting factor 3)-like"/>
    <property type="match status" value="1"/>
</dbReference>
<evidence type="ECO:0000313" key="5">
    <source>
        <dbReference type="EMBL" id="OFC61809.1"/>
    </source>
</evidence>
<keyword evidence="3 4" id="KW-0479">Metal-binding</keyword>
<gene>
    <name evidence="6" type="ORF">ACZ87_02010</name>
    <name evidence="5" type="ORF">BBW68_11660</name>
</gene>
<keyword evidence="8" id="KW-1185">Reference proteome</keyword>
<dbReference type="RefSeq" id="WP_070135221.1">
    <property type="nucleotide sequence ID" value="NZ_LJAM02000188.1"/>
</dbReference>
<feature type="binding site" evidence="4">
    <location>
        <position position="101"/>
    </location>
    <ligand>
        <name>a divalent metal cation</name>
        <dbReference type="ChEBI" id="CHEBI:60240"/>
        <label>1</label>
    </ligand>
</feature>
<dbReference type="PANTHER" id="PTHR13799">
    <property type="entry name" value="NGG1 INTERACTING FACTOR 3"/>
    <property type="match status" value="1"/>
</dbReference>
<protein>
    <recommendedName>
        <fullName evidence="2">GTP cyclohydrolase 1 type 2 homolog</fullName>
    </recommendedName>
</protein>
<dbReference type="InterPro" id="IPR036069">
    <property type="entry name" value="DUF34/NIF3_sf"/>
</dbReference>
<reference evidence="6 8" key="2">
    <citation type="submission" date="2018-04" db="EMBL/GenBank/DDBJ databases">
        <title>Genomes of the Obligate Erwinia dacicola and Facultative Enterobacter sp. OLF Endosymbionts of the Olive Fruit fly, Bactrocera oleae.</title>
        <authorList>
            <person name="Estes A.M."/>
            <person name="Hearn D.J."/>
            <person name="Agarwal S."/>
            <person name="Pierson E.A."/>
            <person name="Dunning-Hotopp J.C."/>
        </authorList>
    </citation>
    <scope>NUCLEOTIDE SEQUENCE [LARGE SCALE GENOMIC DNA]</scope>
    <source>
        <strain evidence="6 8">Oroville</strain>
    </source>
</reference>
<name>A0A1E7YZ67_9GAMM</name>
<feature type="binding site" evidence="4">
    <location>
        <position position="219"/>
    </location>
    <ligand>
        <name>a divalent metal cation</name>
        <dbReference type="ChEBI" id="CHEBI:60240"/>
        <label>1</label>
    </ligand>
</feature>
<dbReference type="InterPro" id="IPR002678">
    <property type="entry name" value="DUF34/NIF3"/>
</dbReference>
<sequence>MLNTELERLVNQLLNTENFKDYAPNGLQIEGRGEIKKVVTGVTACQALLDEAVRLEADAVLVHHGYFWKSEAPAIKGIKRQRLKTLLANDINLFGWHLPLDGHSELGNNALLAKMFDIDVKGEIALLLPWGELRIPINGEQLAQRIAQVLGREPLHCGDNAPALIKRVAWCSGGGQGYINDASAFGVDAFISGEVSEQTIHSAREQGLHFFAAGHHATERCGIQALGDWLAQHHGLDVTFVDIFNPA</sequence>
<organism evidence="5 7">
    <name type="scientific">Candidatus Erwinia dacicola</name>
    <dbReference type="NCBI Taxonomy" id="252393"/>
    <lineage>
        <taxon>Bacteria</taxon>
        <taxon>Pseudomonadati</taxon>
        <taxon>Pseudomonadota</taxon>
        <taxon>Gammaproteobacteria</taxon>
        <taxon>Enterobacterales</taxon>
        <taxon>Erwiniaceae</taxon>
        <taxon>Erwinia</taxon>
    </lineage>
</organism>
<accession>A0A1E7YZ67</accession>
<dbReference type="FunFam" id="3.40.1390.30:FF:000002">
    <property type="entry name" value="Nif3-like dinuclear metal center protein"/>
    <property type="match status" value="1"/>
</dbReference>
<comment type="similarity">
    <text evidence="1">Belongs to the GTP cyclohydrolase I type 2/NIF3 family.</text>
</comment>
<comment type="caution">
    <text evidence="5">The sequence shown here is derived from an EMBL/GenBank/DDBJ whole genome shotgun (WGS) entry which is preliminary data.</text>
</comment>
<feature type="binding site" evidence="4">
    <location>
        <position position="215"/>
    </location>
    <ligand>
        <name>a divalent metal cation</name>
        <dbReference type="ChEBI" id="CHEBI:60240"/>
        <label>2</label>
    </ligand>
</feature>
<dbReference type="GO" id="GO:0046872">
    <property type="term" value="F:metal ion binding"/>
    <property type="evidence" value="ECO:0007669"/>
    <property type="project" value="UniProtKB-KW"/>
</dbReference>
<dbReference type="Proteomes" id="UP000244334">
    <property type="component" value="Unassembled WGS sequence"/>
</dbReference>
<dbReference type="Proteomes" id="UP000243534">
    <property type="component" value="Unassembled WGS sequence"/>
</dbReference>
<dbReference type="EMBL" id="LJAM02000188">
    <property type="protein sequence ID" value="RAP71179.1"/>
    <property type="molecule type" value="Genomic_DNA"/>
</dbReference>
<dbReference type="GO" id="GO:0005737">
    <property type="term" value="C:cytoplasm"/>
    <property type="evidence" value="ECO:0007669"/>
    <property type="project" value="TreeGrafter"/>
</dbReference>
<evidence type="ECO:0000313" key="7">
    <source>
        <dbReference type="Proteomes" id="UP000243534"/>
    </source>
</evidence>
<proteinExistence type="inferred from homology"/>
<dbReference type="NCBIfam" id="NF008064">
    <property type="entry name" value="PRK10799.1"/>
    <property type="match status" value="1"/>
</dbReference>